<dbReference type="PANTHER" id="PTHR10366">
    <property type="entry name" value="NAD DEPENDENT EPIMERASE/DEHYDRATASE"/>
    <property type="match status" value="1"/>
</dbReference>
<keyword evidence="5" id="KW-1185">Reference proteome</keyword>
<reference evidence="4 5" key="1">
    <citation type="submission" date="2015-01" db="EMBL/GenBank/DDBJ databases">
        <title>The Genome Sequence of Ochroconis gallopava CBS43764.</title>
        <authorList>
            <consortium name="The Broad Institute Genomics Platform"/>
            <person name="Cuomo C."/>
            <person name="de Hoog S."/>
            <person name="Gorbushina A."/>
            <person name="Stielow B."/>
            <person name="Teixiera M."/>
            <person name="Abouelleil A."/>
            <person name="Chapman S.B."/>
            <person name="Priest M."/>
            <person name="Young S.K."/>
            <person name="Wortman J."/>
            <person name="Nusbaum C."/>
            <person name="Birren B."/>
        </authorList>
    </citation>
    <scope>NUCLEOTIDE SEQUENCE [LARGE SCALE GENOMIC DNA]</scope>
    <source>
        <strain evidence="4 5">CBS 43764</strain>
    </source>
</reference>
<dbReference type="CDD" id="cd05227">
    <property type="entry name" value="AR_SDR_e"/>
    <property type="match status" value="1"/>
</dbReference>
<dbReference type="OrthoDB" id="2735536at2759"/>
<dbReference type="FunCoup" id="A0A0D1XQM4">
    <property type="interactions" value="233"/>
</dbReference>
<name>A0A0D1XQM4_9PEZI</name>
<gene>
    <name evidence="4" type="ORF">PV09_04106</name>
</gene>
<feature type="domain" description="NAD-dependent epimerase/dehydratase" evidence="3">
    <location>
        <begin position="5"/>
        <end position="258"/>
    </location>
</feature>
<protein>
    <recommendedName>
        <fullName evidence="3">NAD-dependent epimerase/dehydratase domain-containing protein</fullName>
    </recommendedName>
</protein>
<evidence type="ECO:0000313" key="5">
    <source>
        <dbReference type="Proteomes" id="UP000053259"/>
    </source>
</evidence>
<dbReference type="EMBL" id="KN847539">
    <property type="protein sequence ID" value="KIW04941.1"/>
    <property type="molecule type" value="Genomic_DNA"/>
</dbReference>
<dbReference type="STRING" id="253628.A0A0D1XQM4"/>
<comment type="similarity">
    <text evidence="2">Belongs to the NAD(P)-dependent epimerase/dehydratase family. Dihydroflavonol-4-reductase subfamily.</text>
</comment>
<dbReference type="InterPro" id="IPR001509">
    <property type="entry name" value="Epimerase_deHydtase"/>
</dbReference>
<dbReference type="RefSeq" id="XP_016214810.1">
    <property type="nucleotide sequence ID" value="XM_016357406.1"/>
</dbReference>
<dbReference type="InterPro" id="IPR036291">
    <property type="entry name" value="NAD(P)-bd_dom_sf"/>
</dbReference>
<organism evidence="4 5">
    <name type="scientific">Verruconis gallopava</name>
    <dbReference type="NCBI Taxonomy" id="253628"/>
    <lineage>
        <taxon>Eukaryota</taxon>
        <taxon>Fungi</taxon>
        <taxon>Dikarya</taxon>
        <taxon>Ascomycota</taxon>
        <taxon>Pezizomycotina</taxon>
        <taxon>Dothideomycetes</taxon>
        <taxon>Pleosporomycetidae</taxon>
        <taxon>Venturiales</taxon>
        <taxon>Sympoventuriaceae</taxon>
        <taxon>Verruconis</taxon>
    </lineage>
</organism>
<dbReference type="GeneID" id="27312079"/>
<dbReference type="HOGENOM" id="CLU_007383_9_2_1"/>
<dbReference type="InterPro" id="IPR050425">
    <property type="entry name" value="NAD(P)_dehydrat-like"/>
</dbReference>
<accession>A0A0D1XQM4</accession>
<evidence type="ECO:0000259" key="3">
    <source>
        <dbReference type="Pfam" id="PF01370"/>
    </source>
</evidence>
<evidence type="ECO:0000256" key="2">
    <source>
        <dbReference type="ARBA" id="ARBA00023445"/>
    </source>
</evidence>
<proteinExistence type="inferred from homology"/>
<dbReference type="InParanoid" id="A0A0D1XQM4"/>
<dbReference type="Pfam" id="PF01370">
    <property type="entry name" value="Epimerase"/>
    <property type="match status" value="1"/>
</dbReference>
<keyword evidence="1" id="KW-0560">Oxidoreductase</keyword>
<dbReference type="VEuPathDB" id="FungiDB:PV09_04106"/>
<evidence type="ECO:0000256" key="1">
    <source>
        <dbReference type="ARBA" id="ARBA00023002"/>
    </source>
</evidence>
<dbReference type="FunFam" id="3.40.50.720:FF:000191">
    <property type="entry name" value="Methylglyoxal reductase (NADPH-dependent)"/>
    <property type="match status" value="1"/>
</dbReference>
<dbReference type="SUPFAM" id="SSF51735">
    <property type="entry name" value="NAD(P)-binding Rossmann-fold domains"/>
    <property type="match status" value="1"/>
</dbReference>
<sequence length="344" mass="37481">MVETVLVSGASGFVAASIIKELLTNGYAVRGTVRSESSANKVREAHAEYAKGNLSLVIVKDIATPGAFSEAVKGVDGIFHVASPFILDATDFDAQLFEPALQGTLGILKAAQKHNPNVKRVVITSSFAAVVDFSSGLNPGKTYTEADWNPMTREEAKAAGAVAAYLVSKVLAEKAAFEFVEKEKPNFTVATLCPPMVYGPLAQDPDSMDRLNESTEDFYRLMNGSLVETPGTSFWAYADVRDLALAHRLAYEKPEAANQRFLITNGGFSYQLFVDILHDRLPELRDKLPKKANPVNEAFPGKVYRLDNSKATNVLGMSWRPVEDTVLDTAKYLQGMEKKHGVAK</sequence>
<dbReference type="Proteomes" id="UP000053259">
    <property type="component" value="Unassembled WGS sequence"/>
</dbReference>
<dbReference type="PANTHER" id="PTHR10366:SF564">
    <property type="entry name" value="STEROL-4-ALPHA-CARBOXYLATE 3-DEHYDROGENASE, DECARBOXYLATING"/>
    <property type="match status" value="1"/>
</dbReference>
<evidence type="ECO:0000313" key="4">
    <source>
        <dbReference type="EMBL" id="KIW04941.1"/>
    </source>
</evidence>
<dbReference type="GO" id="GO:0016616">
    <property type="term" value="F:oxidoreductase activity, acting on the CH-OH group of donors, NAD or NADP as acceptor"/>
    <property type="evidence" value="ECO:0007669"/>
    <property type="project" value="TreeGrafter"/>
</dbReference>
<dbReference type="AlphaFoldDB" id="A0A0D1XQM4"/>
<dbReference type="Gene3D" id="3.40.50.720">
    <property type="entry name" value="NAD(P)-binding Rossmann-like Domain"/>
    <property type="match status" value="1"/>
</dbReference>